<dbReference type="STRING" id="332977.SAMN05421740_11540"/>
<dbReference type="Proteomes" id="UP000198916">
    <property type="component" value="Unassembled WGS sequence"/>
</dbReference>
<proteinExistence type="predicted"/>
<dbReference type="AlphaFoldDB" id="A0A1H7UFH1"/>
<sequence length="169" mass="18957">MKRKLTYPLLGLAVLLWGAIFYRVFSGLREDDTTASVAPVMPRKQTADKPVVADSLLLDYRDPFLENTAETFDMEAEDLMMEGEYEYVEEAPYIDWSQVLYLGSINNSASGRTVALVRINGKEYMLKPGDAVDGFTLLTLARNLITVEHQGQVGTITMQDNNGEHNEET</sequence>
<protein>
    <recommendedName>
        <fullName evidence="3">Type IV pilus biogenesis</fullName>
    </recommendedName>
</protein>
<gene>
    <name evidence="1" type="ORF">SAMN05421740_11540</name>
</gene>
<dbReference type="OrthoDB" id="676730at2"/>
<organism evidence="1 2">
    <name type="scientific">Parapedobacter koreensis</name>
    <dbReference type="NCBI Taxonomy" id="332977"/>
    <lineage>
        <taxon>Bacteria</taxon>
        <taxon>Pseudomonadati</taxon>
        <taxon>Bacteroidota</taxon>
        <taxon>Sphingobacteriia</taxon>
        <taxon>Sphingobacteriales</taxon>
        <taxon>Sphingobacteriaceae</taxon>
        <taxon>Parapedobacter</taxon>
    </lineage>
</organism>
<dbReference type="RefSeq" id="WP_090609320.1">
    <property type="nucleotide sequence ID" value="NZ_FNZR01000015.1"/>
</dbReference>
<dbReference type="EMBL" id="FNZR01000015">
    <property type="protein sequence ID" value="SEL95711.1"/>
    <property type="molecule type" value="Genomic_DNA"/>
</dbReference>
<evidence type="ECO:0008006" key="3">
    <source>
        <dbReference type="Google" id="ProtNLM"/>
    </source>
</evidence>
<evidence type="ECO:0000313" key="1">
    <source>
        <dbReference type="EMBL" id="SEL95711.1"/>
    </source>
</evidence>
<name>A0A1H7UFH1_9SPHI</name>
<accession>A0A1H7UFH1</accession>
<evidence type="ECO:0000313" key="2">
    <source>
        <dbReference type="Proteomes" id="UP000198916"/>
    </source>
</evidence>
<reference evidence="2" key="1">
    <citation type="submission" date="2016-10" db="EMBL/GenBank/DDBJ databases">
        <authorList>
            <person name="Varghese N."/>
            <person name="Submissions S."/>
        </authorList>
    </citation>
    <scope>NUCLEOTIDE SEQUENCE [LARGE SCALE GENOMIC DNA]</scope>
    <source>
        <strain evidence="2">Jip14</strain>
    </source>
</reference>
<keyword evidence="2" id="KW-1185">Reference proteome</keyword>